<dbReference type="EMBL" id="CP053021">
    <property type="protein sequence ID" value="QJR01722.1"/>
    <property type="molecule type" value="Genomic_DNA"/>
</dbReference>
<dbReference type="AlphaFoldDB" id="A0A6M4G306"/>
<dbReference type="RefSeq" id="WP_169860442.1">
    <property type="nucleotide sequence ID" value="NZ_CP053021.1"/>
</dbReference>
<organism evidence="1 2">
    <name type="scientific">Sphingobium yanoikuyae</name>
    <name type="common">Sphingomonas yanoikuyae</name>
    <dbReference type="NCBI Taxonomy" id="13690"/>
    <lineage>
        <taxon>Bacteria</taxon>
        <taxon>Pseudomonadati</taxon>
        <taxon>Pseudomonadota</taxon>
        <taxon>Alphaproteobacteria</taxon>
        <taxon>Sphingomonadales</taxon>
        <taxon>Sphingomonadaceae</taxon>
        <taxon>Sphingobium</taxon>
    </lineage>
</organism>
<evidence type="ECO:0000313" key="2">
    <source>
        <dbReference type="Proteomes" id="UP000502611"/>
    </source>
</evidence>
<dbReference type="InterPro" id="IPR021508">
    <property type="entry name" value="Gp17-like"/>
</dbReference>
<dbReference type="Proteomes" id="UP000502611">
    <property type="component" value="Chromosome"/>
</dbReference>
<accession>A0A6M4G306</accession>
<reference evidence="1 2" key="1">
    <citation type="submission" date="2020-04" db="EMBL/GenBank/DDBJ databases">
        <title>The Whole Genome Analysis of High salt-tolerant Sphingobium yanoikuyae YC-XJ2 with Aryl organophosphorus flame retardants (aryl-OPFRs)-degrading capacity and characteristics of Related phosphotriesterase.</title>
        <authorList>
            <person name="Li X."/>
        </authorList>
    </citation>
    <scope>NUCLEOTIDE SEQUENCE [LARGE SCALE GENOMIC DNA]</scope>
    <source>
        <strain evidence="1 2">YC-XJ2</strain>
    </source>
</reference>
<protein>
    <submittedName>
        <fullName evidence="1">DUF3168 domain-containing protein</fullName>
    </submittedName>
</protein>
<sequence length="134" mass="14175">MTISPTVEARSAIISALKSSPSVTTLIPASRLYPTVTPASPEKPFGKYGVEDTEPLRASGWRGGDVDASYDVVVAKSAAIPDPKTYAEKAVAAIADAIDALPDCNVDRTVMVQSSEADSWRGVVYFTVSIVEQL</sequence>
<evidence type="ECO:0000313" key="1">
    <source>
        <dbReference type="EMBL" id="QJR01722.1"/>
    </source>
</evidence>
<proteinExistence type="predicted"/>
<dbReference type="Gene3D" id="3.30.2000.30">
    <property type="match status" value="1"/>
</dbReference>
<gene>
    <name evidence="1" type="ORF">HH800_05645</name>
</gene>
<dbReference type="InterPro" id="IPR053745">
    <property type="entry name" value="Viral_Tail_Comp_sf"/>
</dbReference>
<name>A0A6M4G306_SPHYA</name>
<dbReference type="Pfam" id="PF11367">
    <property type="entry name" value="Tail_completion_gp17"/>
    <property type="match status" value="1"/>
</dbReference>